<reference evidence="1" key="1">
    <citation type="journal article" date="2020" name="Stud. Mycol.">
        <title>101 Dothideomycetes genomes: a test case for predicting lifestyles and emergence of pathogens.</title>
        <authorList>
            <person name="Haridas S."/>
            <person name="Albert R."/>
            <person name="Binder M."/>
            <person name="Bloem J."/>
            <person name="Labutti K."/>
            <person name="Salamov A."/>
            <person name="Andreopoulos B."/>
            <person name="Baker S."/>
            <person name="Barry K."/>
            <person name="Bills G."/>
            <person name="Bluhm B."/>
            <person name="Cannon C."/>
            <person name="Castanera R."/>
            <person name="Culley D."/>
            <person name="Daum C."/>
            <person name="Ezra D."/>
            <person name="Gonzalez J."/>
            <person name="Henrissat B."/>
            <person name="Kuo A."/>
            <person name="Liang C."/>
            <person name="Lipzen A."/>
            <person name="Lutzoni F."/>
            <person name="Magnuson J."/>
            <person name="Mondo S."/>
            <person name="Nolan M."/>
            <person name="Ohm R."/>
            <person name="Pangilinan J."/>
            <person name="Park H.-J."/>
            <person name="Ramirez L."/>
            <person name="Alfaro M."/>
            <person name="Sun H."/>
            <person name="Tritt A."/>
            <person name="Yoshinaga Y."/>
            <person name="Zwiers L.-H."/>
            <person name="Turgeon B."/>
            <person name="Goodwin S."/>
            <person name="Spatafora J."/>
            <person name="Crous P."/>
            <person name="Grigoriev I."/>
        </authorList>
    </citation>
    <scope>NUCLEOTIDE SEQUENCE</scope>
    <source>
        <strain evidence="1">CBS 122368</strain>
    </source>
</reference>
<sequence length="51" mass="6018">MLQMSQTSNERLHENLADWDSISGQFPSSWYDPHAIFYSALTLQFRHLHIP</sequence>
<dbReference type="Proteomes" id="UP000800094">
    <property type="component" value="Unassembled WGS sequence"/>
</dbReference>
<dbReference type="RefSeq" id="XP_033688990.1">
    <property type="nucleotide sequence ID" value="XM_033828276.1"/>
</dbReference>
<gene>
    <name evidence="1" type="ORF">BU26DRAFT_516236</name>
</gene>
<dbReference type="AlphaFoldDB" id="A0A6A6IU92"/>
<accession>A0A6A6IU92</accession>
<evidence type="ECO:0000313" key="2">
    <source>
        <dbReference type="Proteomes" id="UP000800094"/>
    </source>
</evidence>
<dbReference type="EMBL" id="ML987191">
    <property type="protein sequence ID" value="KAF2253986.1"/>
    <property type="molecule type" value="Genomic_DNA"/>
</dbReference>
<protein>
    <submittedName>
        <fullName evidence="1">Uncharacterized protein</fullName>
    </submittedName>
</protein>
<keyword evidence="2" id="KW-1185">Reference proteome</keyword>
<dbReference type="GeneID" id="54581606"/>
<name>A0A6A6IU92_9PLEO</name>
<organism evidence="1 2">
    <name type="scientific">Trematosphaeria pertusa</name>
    <dbReference type="NCBI Taxonomy" id="390896"/>
    <lineage>
        <taxon>Eukaryota</taxon>
        <taxon>Fungi</taxon>
        <taxon>Dikarya</taxon>
        <taxon>Ascomycota</taxon>
        <taxon>Pezizomycotina</taxon>
        <taxon>Dothideomycetes</taxon>
        <taxon>Pleosporomycetidae</taxon>
        <taxon>Pleosporales</taxon>
        <taxon>Massarineae</taxon>
        <taxon>Trematosphaeriaceae</taxon>
        <taxon>Trematosphaeria</taxon>
    </lineage>
</organism>
<proteinExistence type="predicted"/>
<evidence type="ECO:0000313" key="1">
    <source>
        <dbReference type="EMBL" id="KAF2253986.1"/>
    </source>
</evidence>